<proteinExistence type="inferred from homology"/>
<dbReference type="EMBL" id="FMXO01000016">
    <property type="protein sequence ID" value="SDB53798.1"/>
    <property type="molecule type" value="Genomic_DNA"/>
</dbReference>
<keyword evidence="7 11" id="KW-1133">Transmembrane helix</keyword>
<keyword evidence="4 10" id="KW-0813">Transport</keyword>
<evidence type="ECO:0000256" key="5">
    <source>
        <dbReference type="ARBA" id="ARBA00022475"/>
    </source>
</evidence>
<keyword evidence="6 10" id="KW-0812">Transmembrane</keyword>
<evidence type="ECO:0000259" key="12">
    <source>
        <dbReference type="Pfam" id="PF00482"/>
    </source>
</evidence>
<evidence type="ECO:0000256" key="7">
    <source>
        <dbReference type="ARBA" id="ARBA00022989"/>
    </source>
</evidence>
<accession>A0A1G6E8V6</accession>
<feature type="domain" description="Type II secretion system protein GspF" evidence="12">
    <location>
        <begin position="273"/>
        <end position="392"/>
    </location>
</feature>
<evidence type="ECO:0000256" key="2">
    <source>
        <dbReference type="ARBA" id="ARBA00004651"/>
    </source>
</evidence>
<evidence type="ECO:0000256" key="3">
    <source>
        <dbReference type="ARBA" id="ARBA00005745"/>
    </source>
</evidence>
<evidence type="ECO:0000313" key="13">
    <source>
        <dbReference type="EMBL" id="SDB53798.1"/>
    </source>
</evidence>
<evidence type="ECO:0000256" key="8">
    <source>
        <dbReference type="ARBA" id="ARBA00023136"/>
    </source>
</evidence>
<dbReference type="InterPro" id="IPR018076">
    <property type="entry name" value="T2SS_GspF_dom"/>
</dbReference>
<comment type="similarity">
    <text evidence="3 10">Belongs to the GSP F family.</text>
</comment>
<comment type="function">
    <text evidence="1">Component of the type II secretion system inner membrane complex required for the energy-dependent secretion of extracellular factors such as proteases and toxins from the periplasm.</text>
</comment>
<evidence type="ECO:0000313" key="14">
    <source>
        <dbReference type="Proteomes" id="UP000198771"/>
    </source>
</evidence>
<feature type="transmembrane region" description="Helical" evidence="11">
    <location>
        <begin position="373"/>
        <end position="394"/>
    </location>
</feature>
<dbReference type="AlphaFoldDB" id="A0A1G6E8V6"/>
<keyword evidence="14" id="KW-1185">Reference proteome</keyword>
<dbReference type="InterPro" id="IPR001992">
    <property type="entry name" value="T2SS_GspF/T4SS_PilC_CS"/>
</dbReference>
<comment type="subcellular location">
    <subcellularLocation>
        <location evidence="2 10">Cell membrane</location>
        <topology evidence="2 10">Multi-pass membrane protein</topology>
    </subcellularLocation>
</comment>
<feature type="transmembrane region" description="Helical" evidence="11">
    <location>
        <begin position="223"/>
        <end position="242"/>
    </location>
</feature>
<dbReference type="PANTHER" id="PTHR30012:SF0">
    <property type="entry name" value="TYPE II SECRETION SYSTEM PROTEIN F-RELATED"/>
    <property type="match status" value="1"/>
</dbReference>
<dbReference type="PANTHER" id="PTHR30012">
    <property type="entry name" value="GENERAL SECRETION PATHWAY PROTEIN"/>
    <property type="match status" value="1"/>
</dbReference>
<feature type="transmembrane region" description="Helical" evidence="11">
    <location>
        <begin position="166"/>
        <end position="188"/>
    </location>
</feature>
<dbReference type="GO" id="GO:0015628">
    <property type="term" value="P:protein secretion by the type II secretion system"/>
    <property type="evidence" value="ECO:0007669"/>
    <property type="project" value="TreeGrafter"/>
</dbReference>
<dbReference type="InterPro" id="IPR042094">
    <property type="entry name" value="T2SS_GspF_sf"/>
</dbReference>
<feature type="domain" description="Type II secretion system protein GspF" evidence="12">
    <location>
        <begin position="74"/>
        <end position="193"/>
    </location>
</feature>
<evidence type="ECO:0000256" key="10">
    <source>
        <dbReference type="RuleBase" id="RU003923"/>
    </source>
</evidence>
<organism evidence="13 14">
    <name type="scientific">Desulfonatronum thiosulfatophilum</name>
    <dbReference type="NCBI Taxonomy" id="617002"/>
    <lineage>
        <taxon>Bacteria</taxon>
        <taxon>Pseudomonadati</taxon>
        <taxon>Thermodesulfobacteriota</taxon>
        <taxon>Desulfovibrionia</taxon>
        <taxon>Desulfovibrionales</taxon>
        <taxon>Desulfonatronaceae</taxon>
        <taxon>Desulfonatronum</taxon>
    </lineage>
</organism>
<dbReference type="STRING" id="617002.SAMN05660653_02677"/>
<protein>
    <recommendedName>
        <fullName evidence="9">General secretion pathway protein F</fullName>
    </recommendedName>
</protein>
<dbReference type="Gene3D" id="1.20.81.30">
    <property type="entry name" value="Type II secretion system (T2SS), domain F"/>
    <property type="match status" value="2"/>
</dbReference>
<dbReference type="PRINTS" id="PR00812">
    <property type="entry name" value="BCTERIALGSPF"/>
</dbReference>
<name>A0A1G6E8V6_9BACT</name>
<dbReference type="PROSITE" id="PS00874">
    <property type="entry name" value="T2SP_F"/>
    <property type="match status" value="1"/>
</dbReference>
<dbReference type="RefSeq" id="WP_092122792.1">
    <property type="nucleotide sequence ID" value="NZ_FMXO01000016.1"/>
</dbReference>
<dbReference type="Proteomes" id="UP000198771">
    <property type="component" value="Unassembled WGS sequence"/>
</dbReference>
<keyword evidence="8 11" id="KW-0472">Membrane</keyword>
<dbReference type="OrthoDB" id="9805682at2"/>
<dbReference type="GO" id="GO:0005886">
    <property type="term" value="C:plasma membrane"/>
    <property type="evidence" value="ECO:0007669"/>
    <property type="project" value="UniProtKB-SubCell"/>
</dbReference>
<evidence type="ECO:0000256" key="11">
    <source>
        <dbReference type="SAM" id="Phobius"/>
    </source>
</evidence>
<sequence length="401" mass="44017">MPTFQYLALDRQGIQRKGLCEAESRAVAYGKLQEQGLLPLQLGLAGGVHIRSLRSWLTPGVWLHRIRLDEAFYSLGMMLQGGGSLAQSLDLLARTSNGHASGFWLQIRDAVEGGQAFSQALQDHPAVIPPVYTAMVHVAEQVGRLGEVLERIARYEEGRREFRERLLTSLGYPLTILVIGLGAVFFLLSRVLPRIADIVTSSAGELSWDTRILLSVGAWMESWGMMLLLGLGGAAWMSVMAYKRRPGWRMRLDRLFWRLPVVQKGVLARFSGLVAFQLQAGIPMVQALESSAQGVGSLFFREKMSQAAREVSTGQPLDEVLSRQGIYPDVFLTSISAGRAAGGLGSFLERLGKLLERETDATLKRFAALVEPALILALGLLVGFLVLAVMGPIFDLTSRVR</sequence>
<evidence type="ECO:0000256" key="6">
    <source>
        <dbReference type="ARBA" id="ARBA00022692"/>
    </source>
</evidence>
<dbReference type="Pfam" id="PF00482">
    <property type="entry name" value="T2SSF"/>
    <property type="match status" value="2"/>
</dbReference>
<reference evidence="13 14" key="1">
    <citation type="submission" date="2016-10" db="EMBL/GenBank/DDBJ databases">
        <authorList>
            <person name="de Groot N.N."/>
        </authorList>
    </citation>
    <scope>NUCLEOTIDE SEQUENCE [LARGE SCALE GENOMIC DNA]</scope>
    <source>
        <strain evidence="13 14">ASO4-2</strain>
    </source>
</reference>
<evidence type="ECO:0000256" key="4">
    <source>
        <dbReference type="ARBA" id="ARBA00022448"/>
    </source>
</evidence>
<evidence type="ECO:0000256" key="9">
    <source>
        <dbReference type="ARBA" id="ARBA00030750"/>
    </source>
</evidence>
<keyword evidence="5" id="KW-1003">Cell membrane</keyword>
<evidence type="ECO:0000256" key="1">
    <source>
        <dbReference type="ARBA" id="ARBA00002684"/>
    </source>
</evidence>
<dbReference type="InterPro" id="IPR003004">
    <property type="entry name" value="GspF/PilC"/>
</dbReference>
<gene>
    <name evidence="13" type="ORF">SAMN05660653_02677</name>
</gene>